<reference evidence="1 2" key="1">
    <citation type="submission" date="2017-09" db="EMBL/GenBank/DDBJ databases">
        <title>Draft Genome Sequence of Corynebacterium accolens AH4003.</title>
        <authorList>
            <person name="Chen Y."/>
            <person name="Oosthuysen W.F."/>
            <person name="Kelley S."/>
            <person name="Horswill A."/>
        </authorList>
    </citation>
    <scope>NUCLEOTIDE SEQUENCE [LARGE SCALE GENOMIC DNA]</scope>
    <source>
        <strain evidence="1 2">AH4003</strain>
    </source>
</reference>
<name>A0A2A4AHE5_9CORY</name>
<dbReference type="Proteomes" id="UP000218690">
    <property type="component" value="Unassembled WGS sequence"/>
</dbReference>
<sequence>MHSRRGRPTLRVLKEDLRDGWQEPFVMRAVGDERYEDLLPLSELAHPIVRKTADSFTDTAAADNYVGAIGSAVSIRLLEIKQSQWRGGVWTDPETGVRWLVAAGLAKGGHEDNDDFYKFVEREEHNGTITRLLPTEDDKRLLKLETAARIRTEWELNIQREVLAALQEIRGGGAARFDVNHPLARLGRFATIELYVELVRGEDRIATDEVIVEFFPQRGVNFSEELYWQLIVRVLASVYPPAQGWDRAGDEFHQMEESGSLDKRISELETHDVKRTLAEVELGAVAHFTHREHLASKIIDGTGVRSLCGVYFVPAQDADSLPTCPQCDVLYAALPKLPLGD</sequence>
<dbReference type="AlphaFoldDB" id="A0A2A4AHE5"/>
<accession>A0A2A4AHE5</accession>
<evidence type="ECO:0000313" key="1">
    <source>
        <dbReference type="EMBL" id="PCC81957.1"/>
    </source>
</evidence>
<dbReference type="InterPro" id="IPR021400">
    <property type="entry name" value="DUF3039"/>
</dbReference>
<dbReference type="EMBL" id="NWBP01000034">
    <property type="protein sequence ID" value="PCC81957.1"/>
    <property type="molecule type" value="Genomic_DNA"/>
</dbReference>
<protein>
    <submittedName>
        <fullName evidence="1">DUF3039 domain-containing protein</fullName>
    </submittedName>
</protein>
<dbReference type="Pfam" id="PF11238">
    <property type="entry name" value="DUF3039"/>
    <property type="match status" value="1"/>
</dbReference>
<gene>
    <name evidence="1" type="ORF">COM45_11130</name>
</gene>
<organism evidence="1 2">
    <name type="scientific">Corynebacterium accolens</name>
    <dbReference type="NCBI Taxonomy" id="38284"/>
    <lineage>
        <taxon>Bacteria</taxon>
        <taxon>Bacillati</taxon>
        <taxon>Actinomycetota</taxon>
        <taxon>Actinomycetes</taxon>
        <taxon>Mycobacteriales</taxon>
        <taxon>Corynebacteriaceae</taxon>
        <taxon>Corynebacterium</taxon>
    </lineage>
</organism>
<comment type="caution">
    <text evidence="1">The sequence shown here is derived from an EMBL/GenBank/DDBJ whole genome shotgun (WGS) entry which is preliminary data.</text>
</comment>
<proteinExistence type="predicted"/>
<evidence type="ECO:0000313" key="2">
    <source>
        <dbReference type="Proteomes" id="UP000218690"/>
    </source>
</evidence>